<name>A0A9C7PTJ8_9RHOD</name>
<dbReference type="SUPFAM" id="SSF51338">
    <property type="entry name" value="Composite domain of metallo-dependent hydrolases"/>
    <property type="match status" value="1"/>
</dbReference>
<comment type="caution">
    <text evidence="2">The sequence shown here is derived from an EMBL/GenBank/DDBJ whole genome shotgun (WGS) entry which is preliminary data.</text>
</comment>
<dbReference type="Proteomes" id="UP001061958">
    <property type="component" value="Unassembled WGS sequence"/>
</dbReference>
<dbReference type="PANTHER" id="PTHR43668">
    <property type="entry name" value="ALLANTOINASE"/>
    <property type="match status" value="1"/>
</dbReference>
<reference evidence="2" key="1">
    <citation type="journal article" date="2022" name="Proc. Natl. Acad. Sci. U.S.A.">
        <title>Life cycle and functional genomics of the unicellular red alga Galdieria for elucidating algal and plant evolution and industrial use.</title>
        <authorList>
            <person name="Hirooka S."/>
            <person name="Itabashi T."/>
            <person name="Ichinose T.M."/>
            <person name="Onuma R."/>
            <person name="Fujiwara T."/>
            <person name="Yamashita S."/>
            <person name="Jong L.W."/>
            <person name="Tomita R."/>
            <person name="Iwane A.H."/>
            <person name="Miyagishima S.Y."/>
        </authorList>
    </citation>
    <scope>NUCLEOTIDE SEQUENCE</scope>
    <source>
        <strain evidence="2">NBRC 102759</strain>
    </source>
</reference>
<dbReference type="AlphaFoldDB" id="A0A9C7PTJ8"/>
<dbReference type="InterPro" id="IPR006680">
    <property type="entry name" value="Amidohydro-rel"/>
</dbReference>
<dbReference type="InterPro" id="IPR050138">
    <property type="entry name" value="DHOase/Allantoinase_Hydrolase"/>
</dbReference>
<accession>A0A9C7PTJ8</accession>
<proteinExistence type="predicted"/>
<organism evidence="2 3">
    <name type="scientific">Galdieria partita</name>
    <dbReference type="NCBI Taxonomy" id="83374"/>
    <lineage>
        <taxon>Eukaryota</taxon>
        <taxon>Rhodophyta</taxon>
        <taxon>Bangiophyceae</taxon>
        <taxon>Galdieriales</taxon>
        <taxon>Galdieriaceae</taxon>
        <taxon>Galdieria</taxon>
    </lineage>
</organism>
<evidence type="ECO:0000313" key="3">
    <source>
        <dbReference type="Proteomes" id="UP001061958"/>
    </source>
</evidence>
<dbReference type="OrthoDB" id="1924787at2759"/>
<feature type="domain" description="Amidohydrolase-related" evidence="1">
    <location>
        <begin position="333"/>
        <end position="416"/>
    </location>
</feature>
<keyword evidence="3" id="KW-1185">Reference proteome</keyword>
<dbReference type="PANTHER" id="PTHR43668:SF2">
    <property type="entry name" value="ALLANTOINASE"/>
    <property type="match status" value="1"/>
</dbReference>
<evidence type="ECO:0000259" key="1">
    <source>
        <dbReference type="Pfam" id="PF01979"/>
    </source>
</evidence>
<dbReference type="EMBL" id="BQMJ01000014">
    <property type="protein sequence ID" value="GJQ10184.1"/>
    <property type="molecule type" value="Genomic_DNA"/>
</dbReference>
<dbReference type="GO" id="GO:0005737">
    <property type="term" value="C:cytoplasm"/>
    <property type="evidence" value="ECO:0007669"/>
    <property type="project" value="TreeGrafter"/>
</dbReference>
<evidence type="ECO:0000313" key="2">
    <source>
        <dbReference type="EMBL" id="GJQ10184.1"/>
    </source>
</evidence>
<sequence>MKRENRRSWFYFACAAFILFLAILGNLLSGQKVHLTGRSKELFEQLEKLSRWKESKPAGSFAIKSTRILTPKGIRSGAILVDEKGVIDDIVDMIAVPPNWGPVLDYGRLLVMPGLIDVQTLDESIHDVLSTTQDGITSRLIYISDDVRDEFLLNNKSILKETFQWSLPNDSLSVGYIFTPPNSKTGFFVHREYFEMAKWCANHSSDHSHMSVGLCQSIPSFVEERKDIPNKLNSTNLAKEIVSSPYQVPRVSSLQSLKKFCHSRNRSTLSFHSVCLYHIAFGMNFTSLKSVNEDIESCIDYFWNDHDCFGTRSTEGGETLSHLPKNKYRLPLAWTVAELAGISLNSFHSLACVYPANIFELHRKGKLEKGYDADIVVWSPEMNQSFPNDLCQVFEPLCHKMNYTLKGVVFETFVRGKRNMEILSWENGRGRHPLGR</sequence>
<dbReference type="Gene3D" id="3.20.20.140">
    <property type="entry name" value="Metal-dependent hydrolases"/>
    <property type="match status" value="1"/>
</dbReference>
<dbReference type="GO" id="GO:0004038">
    <property type="term" value="F:allantoinase activity"/>
    <property type="evidence" value="ECO:0007669"/>
    <property type="project" value="TreeGrafter"/>
</dbReference>
<dbReference type="InterPro" id="IPR011059">
    <property type="entry name" value="Metal-dep_hydrolase_composite"/>
</dbReference>
<dbReference type="Pfam" id="PF01979">
    <property type="entry name" value="Amidohydro_1"/>
    <property type="match status" value="1"/>
</dbReference>
<dbReference type="Gene3D" id="2.30.40.10">
    <property type="entry name" value="Urease, subunit C, domain 1"/>
    <property type="match status" value="1"/>
</dbReference>
<protein>
    <recommendedName>
        <fullName evidence="1">Amidohydrolase-related domain-containing protein</fullName>
    </recommendedName>
</protein>
<reference evidence="2" key="2">
    <citation type="submission" date="2022-01" db="EMBL/GenBank/DDBJ databases">
        <authorList>
            <person name="Hirooka S."/>
            <person name="Miyagishima S.Y."/>
        </authorList>
    </citation>
    <scope>NUCLEOTIDE SEQUENCE</scope>
    <source>
        <strain evidence="2">NBRC 102759</strain>
    </source>
</reference>
<gene>
    <name evidence="2" type="ORF">GpartN1_g1975.t1</name>
</gene>
<dbReference type="GO" id="GO:0006145">
    <property type="term" value="P:purine nucleobase catabolic process"/>
    <property type="evidence" value="ECO:0007669"/>
    <property type="project" value="TreeGrafter"/>
</dbReference>